<reference evidence="3 4" key="1">
    <citation type="submission" date="2016-08" db="EMBL/GenBank/DDBJ databases">
        <title>Genome sequence of Clavibacter michiganensis spp. strain CASJ009.</title>
        <authorList>
            <person name="Thapa S.P."/>
            <person name="Coaker G."/>
        </authorList>
    </citation>
    <scope>NUCLEOTIDE SEQUENCE [LARGE SCALE GENOMIC DNA]</scope>
    <source>
        <strain evidence="3">CASJ009</strain>
    </source>
</reference>
<evidence type="ECO:0000259" key="2">
    <source>
        <dbReference type="Pfam" id="PF00857"/>
    </source>
</evidence>
<evidence type="ECO:0000313" key="3">
    <source>
        <dbReference type="EMBL" id="OUE10430.1"/>
    </source>
</evidence>
<dbReference type="GO" id="GO:0016787">
    <property type="term" value="F:hydrolase activity"/>
    <property type="evidence" value="ECO:0007669"/>
    <property type="project" value="UniProtKB-KW"/>
</dbReference>
<dbReference type="Pfam" id="PF00857">
    <property type="entry name" value="Isochorismatase"/>
    <property type="match status" value="1"/>
</dbReference>
<proteinExistence type="predicted"/>
<dbReference type="PANTHER" id="PTHR43540">
    <property type="entry name" value="PEROXYUREIDOACRYLATE/UREIDOACRYLATE AMIDOHYDROLASE-RELATED"/>
    <property type="match status" value="1"/>
</dbReference>
<protein>
    <submittedName>
        <fullName evidence="3">Nicotinamidase/pyrazinamidase</fullName>
    </submittedName>
</protein>
<sequence>MTAPRRALVLVDVQQEYFAGPLEVRHPDRDDSVRTIGRAIDAATEAGIPVIVVQHTAGEGAPVFDPTSDAYRLHPEIESRRTDAWKGLVKSKGSVFAGTDLAEWLRAEGLDTITLVGYMTNNCILASSVEAEGLDVAAEVLSDATGAIALANAAGSADAATVHGTLMTLLHSNFAAVATTDAWIAAVTAGEPLPKDDLGSSAVAGAARSAG</sequence>
<gene>
    <name evidence="3" type="ORF">CMsap09_15910</name>
</gene>
<dbReference type="InterPro" id="IPR000868">
    <property type="entry name" value="Isochorismatase-like_dom"/>
</dbReference>
<feature type="domain" description="Isochorismatase-like" evidence="2">
    <location>
        <begin position="7"/>
        <end position="158"/>
    </location>
</feature>
<dbReference type="PANTHER" id="PTHR43540:SF6">
    <property type="entry name" value="ISOCHORISMATASE-LIKE DOMAIN-CONTAINING PROTEIN"/>
    <property type="match status" value="1"/>
</dbReference>
<dbReference type="Proteomes" id="UP000195106">
    <property type="component" value="Unassembled WGS sequence"/>
</dbReference>
<organism evidence="3 4">
    <name type="scientific">Clavibacter michiganensis</name>
    <dbReference type="NCBI Taxonomy" id="28447"/>
    <lineage>
        <taxon>Bacteria</taxon>
        <taxon>Bacillati</taxon>
        <taxon>Actinomycetota</taxon>
        <taxon>Actinomycetes</taxon>
        <taxon>Micrococcales</taxon>
        <taxon>Microbacteriaceae</taxon>
        <taxon>Clavibacter</taxon>
    </lineage>
</organism>
<dbReference type="EMBL" id="MDHJ01000001">
    <property type="protein sequence ID" value="OUE10430.1"/>
    <property type="molecule type" value="Genomic_DNA"/>
</dbReference>
<dbReference type="SUPFAM" id="SSF52499">
    <property type="entry name" value="Isochorismatase-like hydrolases"/>
    <property type="match status" value="1"/>
</dbReference>
<comment type="caution">
    <text evidence="3">The sequence shown here is derived from an EMBL/GenBank/DDBJ whole genome shotgun (WGS) entry which is preliminary data.</text>
</comment>
<keyword evidence="1" id="KW-0378">Hydrolase</keyword>
<evidence type="ECO:0000313" key="4">
    <source>
        <dbReference type="Proteomes" id="UP000195106"/>
    </source>
</evidence>
<dbReference type="AlphaFoldDB" id="A0A251XY57"/>
<name>A0A251XY57_9MICO</name>
<dbReference type="InterPro" id="IPR050272">
    <property type="entry name" value="Isochorismatase-like_hydrls"/>
</dbReference>
<dbReference type="Gene3D" id="3.40.50.850">
    <property type="entry name" value="Isochorismatase-like"/>
    <property type="match status" value="1"/>
</dbReference>
<dbReference type="InterPro" id="IPR036380">
    <property type="entry name" value="Isochorismatase-like_sf"/>
</dbReference>
<evidence type="ECO:0000256" key="1">
    <source>
        <dbReference type="ARBA" id="ARBA00022801"/>
    </source>
</evidence>
<accession>A0A251XY57</accession>